<keyword evidence="4" id="KW-1185">Reference proteome</keyword>
<dbReference type="EMBL" id="CP029480">
    <property type="protein sequence ID" value="AWW00466.1"/>
    <property type="molecule type" value="Genomic_DNA"/>
</dbReference>
<feature type="domain" description="Glucosamine/galactosamine-6-phosphate isomerase" evidence="2">
    <location>
        <begin position="10"/>
        <end position="229"/>
    </location>
</feature>
<dbReference type="GO" id="GO:0005737">
    <property type="term" value="C:cytoplasm"/>
    <property type="evidence" value="ECO:0007669"/>
    <property type="project" value="TreeGrafter"/>
</dbReference>
<dbReference type="GO" id="GO:0006043">
    <property type="term" value="P:glucosamine catabolic process"/>
    <property type="evidence" value="ECO:0007669"/>
    <property type="project" value="TreeGrafter"/>
</dbReference>
<dbReference type="CDD" id="cd01399">
    <property type="entry name" value="GlcN6P_deaminase"/>
    <property type="match status" value="1"/>
</dbReference>
<dbReference type="Gene3D" id="3.40.50.1360">
    <property type="match status" value="1"/>
</dbReference>
<keyword evidence="1" id="KW-0378">Hydrolase</keyword>
<dbReference type="PROSITE" id="PS01161">
    <property type="entry name" value="GLC_GALNAC_ISOMERASE"/>
    <property type="match status" value="1"/>
</dbReference>
<name>A0A2Z4GHF7_9BACT</name>
<protein>
    <submittedName>
        <fullName evidence="3">Glucosamine-6-phosphate deaminase</fullName>
    </submittedName>
</protein>
<dbReference type="KEGG" id="als:DJ013_20705"/>
<dbReference type="GO" id="GO:0005975">
    <property type="term" value="P:carbohydrate metabolic process"/>
    <property type="evidence" value="ECO:0007669"/>
    <property type="project" value="InterPro"/>
</dbReference>
<dbReference type="GO" id="GO:0019262">
    <property type="term" value="P:N-acetylneuraminate catabolic process"/>
    <property type="evidence" value="ECO:0007669"/>
    <property type="project" value="TreeGrafter"/>
</dbReference>
<dbReference type="SUPFAM" id="SSF100950">
    <property type="entry name" value="NagB/RpiA/CoA transferase-like"/>
    <property type="match status" value="1"/>
</dbReference>
<dbReference type="AlphaFoldDB" id="A0A2Z4GHF7"/>
<proteinExistence type="predicted"/>
<evidence type="ECO:0000259" key="2">
    <source>
        <dbReference type="Pfam" id="PF01182"/>
    </source>
</evidence>
<dbReference type="GO" id="GO:0006046">
    <property type="term" value="P:N-acetylglucosamine catabolic process"/>
    <property type="evidence" value="ECO:0007669"/>
    <property type="project" value="TreeGrafter"/>
</dbReference>
<dbReference type="GO" id="GO:0042802">
    <property type="term" value="F:identical protein binding"/>
    <property type="evidence" value="ECO:0007669"/>
    <property type="project" value="TreeGrafter"/>
</dbReference>
<dbReference type="GO" id="GO:0004342">
    <property type="term" value="F:glucosamine-6-phosphate deaminase activity"/>
    <property type="evidence" value="ECO:0007669"/>
    <property type="project" value="InterPro"/>
</dbReference>
<evidence type="ECO:0000256" key="1">
    <source>
        <dbReference type="ARBA" id="ARBA00022801"/>
    </source>
</evidence>
<dbReference type="Proteomes" id="UP000249873">
    <property type="component" value="Chromosome"/>
</dbReference>
<dbReference type="RefSeq" id="WP_111373832.1">
    <property type="nucleotide sequence ID" value="NZ_CP029480.1"/>
</dbReference>
<organism evidence="3 4">
    <name type="scientific">Arcticibacterium luteifluviistationis</name>
    <dbReference type="NCBI Taxonomy" id="1784714"/>
    <lineage>
        <taxon>Bacteria</taxon>
        <taxon>Pseudomonadati</taxon>
        <taxon>Bacteroidota</taxon>
        <taxon>Cytophagia</taxon>
        <taxon>Cytophagales</taxon>
        <taxon>Leadbetterellaceae</taxon>
        <taxon>Arcticibacterium</taxon>
    </lineage>
</organism>
<dbReference type="PANTHER" id="PTHR11280">
    <property type="entry name" value="GLUCOSAMINE-6-PHOSPHATE ISOMERASE"/>
    <property type="match status" value="1"/>
</dbReference>
<dbReference type="OrthoDB" id="9791139at2"/>
<evidence type="ECO:0000313" key="3">
    <source>
        <dbReference type="EMBL" id="AWW00466.1"/>
    </source>
</evidence>
<dbReference type="PANTHER" id="PTHR11280:SF5">
    <property type="entry name" value="GLUCOSAMINE-6-PHOSPHATE ISOMERASE"/>
    <property type="match status" value="1"/>
</dbReference>
<evidence type="ECO:0000313" key="4">
    <source>
        <dbReference type="Proteomes" id="UP000249873"/>
    </source>
</evidence>
<dbReference type="Pfam" id="PF01182">
    <property type="entry name" value="Glucosamine_iso"/>
    <property type="match status" value="1"/>
</dbReference>
<dbReference type="InterPro" id="IPR006148">
    <property type="entry name" value="Glc/Gal-6P_isomerase"/>
</dbReference>
<dbReference type="InterPro" id="IPR018321">
    <property type="entry name" value="Glucosamine6P_isomerase_CS"/>
</dbReference>
<sequence length="238" mass="25971">MEIKKFKDTEELSRAVAKYITALIKNKPEATLVLTSGDTPKRAYQLISEMGKSIDFSKCMIIGLDEWVGVGPKSEGSCRYIVEESLLKPLNISEENYTFFDSLSSDLATECKRVDKLILDRGGLDFIIVGIGLNGHIGLNEPGYAFGNYCHVTDLAQMTIDVGQKYFEAATPLSKGITVGLKHLLEAKTAMLMASGEKKAAIISQTVSSQVSPEIPSTVFQLHKDGLIWLDDAAGSMI</sequence>
<dbReference type="InterPro" id="IPR004547">
    <property type="entry name" value="Glucosamine6P_isomerase"/>
</dbReference>
<dbReference type="InterPro" id="IPR037171">
    <property type="entry name" value="NagB/RpiA_transferase-like"/>
</dbReference>
<accession>A0A2Z4GHF7</accession>
<gene>
    <name evidence="3" type="ORF">DJ013_20705</name>
</gene>
<reference evidence="3 4" key="1">
    <citation type="submission" date="2018-05" db="EMBL/GenBank/DDBJ databases">
        <title>Complete genome sequence of Arcticibacterium luteifluviistationis SM1504T, a cytophagaceae bacterium isolated from Arctic surface seawater.</title>
        <authorList>
            <person name="Li Y."/>
            <person name="Qin Q.-L."/>
        </authorList>
    </citation>
    <scope>NUCLEOTIDE SEQUENCE [LARGE SCALE GENOMIC DNA]</scope>
    <source>
        <strain evidence="3 4">SM1504</strain>
    </source>
</reference>